<dbReference type="SUPFAM" id="SSF53850">
    <property type="entry name" value="Periplasmic binding protein-like II"/>
    <property type="match status" value="1"/>
</dbReference>
<feature type="domain" description="LysR substrate-binding" evidence="1">
    <location>
        <begin position="42"/>
        <end position="180"/>
    </location>
</feature>
<keyword evidence="3" id="KW-1185">Reference proteome</keyword>
<dbReference type="Pfam" id="PF03466">
    <property type="entry name" value="LysR_substrate"/>
    <property type="match status" value="1"/>
</dbReference>
<name>A0ABT5ZBD3_9ACTN</name>
<reference evidence="2 3" key="1">
    <citation type="submission" date="2023-03" db="EMBL/GenBank/DDBJ databases">
        <title>Draft genome sequence of type strain Streptomyces ferralitis JCM 14344.</title>
        <authorList>
            <person name="Klaysubun C."/>
            <person name="Duangmal K."/>
        </authorList>
    </citation>
    <scope>NUCLEOTIDE SEQUENCE [LARGE SCALE GENOMIC DNA]</scope>
    <source>
        <strain evidence="2 3">JCM 14344</strain>
    </source>
</reference>
<protein>
    <submittedName>
        <fullName evidence="2">LysR substrate-binding domain-containing protein</fullName>
    </submittedName>
</protein>
<dbReference type="Proteomes" id="UP001220022">
    <property type="component" value="Unassembled WGS sequence"/>
</dbReference>
<comment type="caution">
    <text evidence="2">The sequence shown here is derived from an EMBL/GenBank/DDBJ whole genome shotgun (WGS) entry which is preliminary data.</text>
</comment>
<organism evidence="2 3">
    <name type="scientific">Streptantibioticus ferralitis</name>
    <dbReference type="NCBI Taxonomy" id="236510"/>
    <lineage>
        <taxon>Bacteria</taxon>
        <taxon>Bacillati</taxon>
        <taxon>Actinomycetota</taxon>
        <taxon>Actinomycetes</taxon>
        <taxon>Kitasatosporales</taxon>
        <taxon>Streptomycetaceae</taxon>
        <taxon>Streptantibioticus</taxon>
    </lineage>
</organism>
<dbReference type="Gene3D" id="3.40.190.290">
    <property type="match status" value="1"/>
</dbReference>
<gene>
    <name evidence="2" type="ORF">P2L57_37195</name>
</gene>
<dbReference type="PANTHER" id="PTHR30419">
    <property type="entry name" value="HTH-TYPE TRANSCRIPTIONAL REGULATOR YBHD"/>
    <property type="match status" value="1"/>
</dbReference>
<sequence>MKTGVGQAQGLVGVVGEEPEASGPAARPPMLAVVATSSDRARPASGRAVAWSSDRQAVAVAVIMPLADRDQVDLAALTEAPFIDSPLGYGNRCVVDHAITAAGLERRVAAEVPDIATAADYVRHGLGVSLMMAFAAPSDDRRLRVRPLTGSPLLWTLEVATVMACCPSAALHALLALVDQHVHTAAEAAAADRQPAGCALSPQPGVPPLPAPSCAPDPPQTSLFPMGSTCPCR</sequence>
<dbReference type="InterPro" id="IPR050950">
    <property type="entry name" value="HTH-type_LysR_regulators"/>
</dbReference>
<evidence type="ECO:0000313" key="2">
    <source>
        <dbReference type="EMBL" id="MDF2261156.1"/>
    </source>
</evidence>
<dbReference type="InterPro" id="IPR005119">
    <property type="entry name" value="LysR_subst-bd"/>
</dbReference>
<proteinExistence type="predicted"/>
<dbReference type="EMBL" id="JARHTQ010000048">
    <property type="protein sequence ID" value="MDF2261156.1"/>
    <property type="molecule type" value="Genomic_DNA"/>
</dbReference>
<accession>A0ABT5ZBD3</accession>
<evidence type="ECO:0000313" key="3">
    <source>
        <dbReference type="Proteomes" id="UP001220022"/>
    </source>
</evidence>
<evidence type="ECO:0000259" key="1">
    <source>
        <dbReference type="Pfam" id="PF03466"/>
    </source>
</evidence>
<dbReference type="RefSeq" id="WP_275822474.1">
    <property type="nucleotide sequence ID" value="NZ_BAAANM010000044.1"/>
</dbReference>